<keyword evidence="5" id="KW-1185">Reference proteome</keyword>
<comment type="caution">
    <text evidence="4">The sequence shown here is derived from an EMBL/GenBank/DDBJ whole genome shotgun (WGS) entry which is preliminary data.</text>
</comment>
<dbReference type="SUPFAM" id="SSF51569">
    <property type="entry name" value="Aldolase"/>
    <property type="match status" value="1"/>
</dbReference>
<dbReference type="InterPro" id="IPR002915">
    <property type="entry name" value="DeoC/FbaB/LacD_aldolase"/>
</dbReference>
<gene>
    <name evidence="4" type="primary">deoC</name>
    <name evidence="4" type="ORF">ACFSC9_07375</name>
</gene>
<dbReference type="CDD" id="cd00959">
    <property type="entry name" value="DeoC"/>
    <property type="match status" value="1"/>
</dbReference>
<proteinExistence type="predicted"/>
<evidence type="ECO:0000256" key="3">
    <source>
        <dbReference type="NCBIfam" id="TIGR00126"/>
    </source>
</evidence>
<name>A0ABW4RGP2_9BACL</name>
<dbReference type="EC" id="4.1.2.4" evidence="3"/>
<keyword evidence="4" id="KW-0456">Lyase</keyword>
<evidence type="ECO:0000313" key="4">
    <source>
        <dbReference type="EMBL" id="MFD1885346.1"/>
    </source>
</evidence>
<dbReference type="Gene3D" id="3.20.20.70">
    <property type="entry name" value="Aldolase class I"/>
    <property type="match status" value="1"/>
</dbReference>
<dbReference type="RefSeq" id="WP_347325626.1">
    <property type="nucleotide sequence ID" value="NZ_JBCGUH010000007.1"/>
</dbReference>
<dbReference type="EMBL" id="JBHUEH010000011">
    <property type="protein sequence ID" value="MFD1885346.1"/>
    <property type="molecule type" value="Genomic_DNA"/>
</dbReference>
<dbReference type="InterPro" id="IPR011343">
    <property type="entry name" value="DeoC"/>
</dbReference>
<evidence type="ECO:0000256" key="2">
    <source>
        <dbReference type="ARBA" id="ARBA00023270"/>
    </source>
</evidence>
<dbReference type="GO" id="GO:0004139">
    <property type="term" value="F:deoxyribose-phosphate aldolase activity"/>
    <property type="evidence" value="ECO:0007669"/>
    <property type="project" value="UniProtKB-EC"/>
</dbReference>
<reference evidence="5" key="1">
    <citation type="journal article" date="2019" name="Int. J. Syst. Evol. Microbiol.">
        <title>The Global Catalogue of Microorganisms (GCM) 10K type strain sequencing project: providing services to taxonomists for standard genome sequencing and annotation.</title>
        <authorList>
            <consortium name="The Broad Institute Genomics Platform"/>
            <consortium name="The Broad Institute Genome Sequencing Center for Infectious Disease"/>
            <person name="Wu L."/>
            <person name="Ma J."/>
        </authorList>
    </citation>
    <scope>NUCLEOTIDE SEQUENCE [LARGE SCALE GENOMIC DNA]</scope>
    <source>
        <strain evidence="5">CCUG 54950</strain>
    </source>
</reference>
<dbReference type="InterPro" id="IPR013785">
    <property type="entry name" value="Aldolase_TIM"/>
</dbReference>
<dbReference type="SMART" id="SM01133">
    <property type="entry name" value="DeoC"/>
    <property type="match status" value="1"/>
</dbReference>
<dbReference type="NCBIfam" id="TIGR00126">
    <property type="entry name" value="deoC"/>
    <property type="match status" value="1"/>
</dbReference>
<keyword evidence="1" id="KW-0963">Cytoplasm</keyword>
<dbReference type="PIRSF" id="PIRSF001357">
    <property type="entry name" value="DeoC"/>
    <property type="match status" value="1"/>
</dbReference>
<evidence type="ECO:0000256" key="1">
    <source>
        <dbReference type="ARBA" id="ARBA00022490"/>
    </source>
</evidence>
<keyword evidence="2" id="KW-0704">Schiff base</keyword>
<dbReference type="PANTHER" id="PTHR10889:SF1">
    <property type="entry name" value="DEOXYRIBOSE-PHOSPHATE ALDOLASE"/>
    <property type="match status" value="1"/>
</dbReference>
<organism evidence="4 5">
    <name type="scientific">Paenibacillus wenxiniae</name>
    <dbReference type="NCBI Taxonomy" id="1636843"/>
    <lineage>
        <taxon>Bacteria</taxon>
        <taxon>Bacillati</taxon>
        <taxon>Bacillota</taxon>
        <taxon>Bacilli</taxon>
        <taxon>Bacillales</taxon>
        <taxon>Paenibacillaceae</taxon>
        <taxon>Paenibacillus</taxon>
    </lineage>
</organism>
<dbReference type="Pfam" id="PF01791">
    <property type="entry name" value="DeoC"/>
    <property type="match status" value="1"/>
</dbReference>
<evidence type="ECO:0000313" key="5">
    <source>
        <dbReference type="Proteomes" id="UP001597233"/>
    </source>
</evidence>
<accession>A0ABW4RGP2</accession>
<dbReference type="Proteomes" id="UP001597233">
    <property type="component" value="Unassembled WGS sequence"/>
</dbReference>
<dbReference type="PANTHER" id="PTHR10889">
    <property type="entry name" value="DEOXYRIBOSE-PHOSPHATE ALDOLASE"/>
    <property type="match status" value="1"/>
</dbReference>
<protein>
    <recommendedName>
        <fullName evidence="3">Deoxyribose-phosphate aldolase</fullName>
        <ecNumber evidence="3">4.1.2.4</ecNumber>
    </recommendedName>
</protein>
<sequence length="252" mass="27262">MKHIEHSDLNIAEIGRWVDVSAVRTDVTHDEVDLLLAIVKAYHCICASPMPYMTEYVIRQLEHTPDTVVTGVVGFPSGADTVSMKVHTAREMLQLGCRELDMVINVGALKSGDTQRVLHDIQSVVAAAEDIPVKAILEIAYLTDDEIRQGSELVVTAGAAFVKTGTGWGPRPTTVETIQLIRSTIGNAAQIKAAGGIRDLQTLLDMRAAGCDRFGIGVRSALTILEDAYLRAGLTVPEVNTVSAQDSVHDRY</sequence>